<dbReference type="NCBIfam" id="TIGR00527">
    <property type="entry name" value="gcvH"/>
    <property type="match status" value="1"/>
</dbReference>
<dbReference type="NCBIfam" id="NF002270">
    <property type="entry name" value="PRK01202.1"/>
    <property type="match status" value="1"/>
</dbReference>
<accession>A0A1B1YCA1</accession>
<comment type="subunit">
    <text evidence="3">The glycine cleavage system is composed of four proteins: P, T, L and H.</text>
</comment>
<dbReference type="PROSITE" id="PS00189">
    <property type="entry name" value="LIPOYL"/>
    <property type="match status" value="1"/>
</dbReference>
<dbReference type="InterPro" id="IPR017453">
    <property type="entry name" value="GCV_H_sub"/>
</dbReference>
<evidence type="ECO:0000256" key="3">
    <source>
        <dbReference type="HAMAP-Rule" id="MF_00272"/>
    </source>
</evidence>
<dbReference type="PANTHER" id="PTHR11715:SF3">
    <property type="entry name" value="GLYCINE CLEAVAGE SYSTEM H PROTEIN-RELATED"/>
    <property type="match status" value="1"/>
</dbReference>
<dbReference type="SUPFAM" id="SSF51230">
    <property type="entry name" value="Single hybrid motif"/>
    <property type="match status" value="1"/>
</dbReference>
<evidence type="ECO:0000259" key="5">
    <source>
        <dbReference type="PROSITE" id="PS50968"/>
    </source>
</evidence>
<evidence type="ECO:0000256" key="1">
    <source>
        <dbReference type="ARBA" id="ARBA00009249"/>
    </source>
</evidence>
<dbReference type="AlphaFoldDB" id="A0A1B1YCA1"/>
<protein>
    <recommendedName>
        <fullName evidence="3">Glycine cleavage system H protein</fullName>
    </recommendedName>
</protein>
<organism evidence="6 7">
    <name type="scientific">Thermoclostridium stercorarium subsp. thermolacticum DSM 2910</name>
    <dbReference type="NCBI Taxonomy" id="1121336"/>
    <lineage>
        <taxon>Bacteria</taxon>
        <taxon>Bacillati</taxon>
        <taxon>Bacillota</taxon>
        <taxon>Clostridia</taxon>
        <taxon>Eubacteriales</taxon>
        <taxon>Oscillospiraceae</taxon>
        <taxon>Thermoclostridium</taxon>
    </lineage>
</organism>
<dbReference type="OrthoDB" id="9796712at2"/>
<dbReference type="PROSITE" id="PS50968">
    <property type="entry name" value="BIOTINYL_LIPOYL"/>
    <property type="match status" value="1"/>
</dbReference>
<dbReference type="GO" id="GO:0019464">
    <property type="term" value="P:glycine decarboxylation via glycine cleavage system"/>
    <property type="evidence" value="ECO:0007669"/>
    <property type="project" value="UniProtKB-UniRule"/>
</dbReference>
<dbReference type="InterPro" id="IPR011053">
    <property type="entry name" value="Single_hybrid_motif"/>
</dbReference>
<gene>
    <name evidence="3" type="primary">gcvH</name>
    <name evidence="6" type="ORF">CSTERTH_04675</name>
</gene>
<dbReference type="GO" id="GO:0005960">
    <property type="term" value="C:glycine cleavage complex"/>
    <property type="evidence" value="ECO:0007669"/>
    <property type="project" value="InterPro"/>
</dbReference>
<sequence>MKVMQGLKYSKDHEWVKIEGNKAYIGITDYAQHSLGDIVFVEIPEVGKQLNSGDVLSVVESVKAASDVYTPVSGKIVEVNQSLGDSPEKINEDPYGCWIAAIEISNPSEIDTLMEPDDYERFCKEEE</sequence>
<comment type="similarity">
    <text evidence="1 3">Belongs to the GcvH family.</text>
</comment>
<dbReference type="GO" id="GO:0005829">
    <property type="term" value="C:cytosol"/>
    <property type="evidence" value="ECO:0007669"/>
    <property type="project" value="TreeGrafter"/>
</dbReference>
<dbReference type="PANTHER" id="PTHR11715">
    <property type="entry name" value="GLYCINE CLEAVAGE SYSTEM H PROTEIN"/>
    <property type="match status" value="1"/>
</dbReference>
<dbReference type="Pfam" id="PF01597">
    <property type="entry name" value="GCV_H"/>
    <property type="match status" value="1"/>
</dbReference>
<dbReference type="RefSeq" id="WP_015358673.1">
    <property type="nucleotide sequence ID" value="NZ_CP014672.1"/>
</dbReference>
<comment type="cofactor">
    <cofactor evidence="3">
        <name>(R)-lipoate</name>
        <dbReference type="ChEBI" id="CHEBI:83088"/>
    </cofactor>
    <text evidence="3">Binds 1 lipoyl cofactor covalently.</text>
</comment>
<dbReference type="HAMAP" id="MF_00272">
    <property type="entry name" value="GcvH"/>
    <property type="match status" value="1"/>
</dbReference>
<dbReference type="InterPro" id="IPR033753">
    <property type="entry name" value="GCV_H/Fam206"/>
</dbReference>
<dbReference type="InterPro" id="IPR000089">
    <property type="entry name" value="Biotin_lipoyl"/>
</dbReference>
<dbReference type="Gene3D" id="2.40.50.100">
    <property type="match status" value="1"/>
</dbReference>
<feature type="modified residue" description="N6-lipoyllysine" evidence="3 4">
    <location>
        <position position="63"/>
    </location>
</feature>
<evidence type="ECO:0000313" key="7">
    <source>
        <dbReference type="Proteomes" id="UP000092971"/>
    </source>
</evidence>
<evidence type="ECO:0000313" key="6">
    <source>
        <dbReference type="EMBL" id="ANW98385.1"/>
    </source>
</evidence>
<keyword evidence="2 3" id="KW-0450">Lipoyl</keyword>
<comment type="function">
    <text evidence="3">The glycine cleavage system catalyzes the degradation of glycine. The H protein shuttles the methylamine group of glycine from the P protein to the T protein.</text>
</comment>
<dbReference type="GO" id="GO:0009249">
    <property type="term" value="P:protein lipoylation"/>
    <property type="evidence" value="ECO:0007669"/>
    <property type="project" value="TreeGrafter"/>
</dbReference>
<evidence type="ECO:0000256" key="2">
    <source>
        <dbReference type="ARBA" id="ARBA00022823"/>
    </source>
</evidence>
<dbReference type="EMBL" id="CP014672">
    <property type="protein sequence ID" value="ANW98385.1"/>
    <property type="molecule type" value="Genomic_DNA"/>
</dbReference>
<evidence type="ECO:0000256" key="4">
    <source>
        <dbReference type="PIRSR" id="PIRSR617453-50"/>
    </source>
</evidence>
<dbReference type="InterPro" id="IPR003016">
    <property type="entry name" value="2-oxoA_DH_lipoyl-BS"/>
</dbReference>
<dbReference type="InterPro" id="IPR002930">
    <property type="entry name" value="GCV_H"/>
</dbReference>
<reference evidence="6 7" key="1">
    <citation type="submission" date="2016-02" db="EMBL/GenBank/DDBJ databases">
        <title>Comparison of Clostridium stercorarium subspecies using comparative genomics and transcriptomics.</title>
        <authorList>
            <person name="Schellenberg J."/>
            <person name="Thallinger G."/>
            <person name="Levin D.B."/>
            <person name="Zhang X."/>
            <person name="Alvare G."/>
            <person name="Fristensky B."/>
            <person name="Sparling R."/>
        </authorList>
    </citation>
    <scope>NUCLEOTIDE SEQUENCE [LARGE SCALE GENOMIC DNA]</scope>
    <source>
        <strain evidence="6 7">DSM 2910</strain>
    </source>
</reference>
<feature type="domain" description="Lipoyl-binding" evidence="5">
    <location>
        <begin position="22"/>
        <end position="103"/>
    </location>
</feature>
<dbReference type="Proteomes" id="UP000092971">
    <property type="component" value="Chromosome"/>
</dbReference>
<name>A0A1B1YCA1_THEST</name>
<proteinExistence type="inferred from homology"/>
<dbReference type="CDD" id="cd06848">
    <property type="entry name" value="GCS_H"/>
    <property type="match status" value="1"/>
</dbReference>